<dbReference type="PANTHER" id="PTHR23407">
    <property type="entry name" value="ATPASE INHIBITOR/5-FORMYLTETRAHYDROFOLATE CYCLO-LIGASE"/>
    <property type="match status" value="1"/>
</dbReference>
<dbReference type="NCBIfam" id="TIGR02727">
    <property type="entry name" value="MTHFS_bact"/>
    <property type="match status" value="1"/>
</dbReference>
<dbReference type="InterPro" id="IPR024185">
    <property type="entry name" value="FTHF_cligase-like_sf"/>
</dbReference>
<dbReference type="Proteomes" id="UP000500791">
    <property type="component" value="Chromosome"/>
</dbReference>
<sequence>MQDDDTGGSAPCMAHLLIGGKPVDPGTMRDVARFRKAERTRLMQSRRAVSSPDREALTRDLRAALDTIVTPHPGMRIAAYWPIRGEPDLRDWMVAAHEAGATVLLPVVIAKDAPLVFRAWSPGCAMTRGIWDIPVPAHGVEAVPDVVISPLLGVDGGCFRLGNGGGYYDRTLCDLHPAPRVIGVGFADCVIPTIFPMPWDIPMDSVVLSDGSVRHRA</sequence>
<dbReference type="AlphaFoldDB" id="A0A6G7VIW9"/>
<dbReference type="GO" id="GO:0009396">
    <property type="term" value="P:folic acid-containing compound biosynthetic process"/>
    <property type="evidence" value="ECO:0007669"/>
    <property type="project" value="TreeGrafter"/>
</dbReference>
<accession>A0A6G7VIW9</accession>
<protein>
    <recommendedName>
        <fullName evidence="4">5-formyltetrahydrofolate cyclo-ligase</fullName>
        <ecNumber evidence="4">6.3.3.2</ecNumber>
    </recommendedName>
</protein>
<evidence type="ECO:0000256" key="4">
    <source>
        <dbReference type="RuleBase" id="RU361279"/>
    </source>
</evidence>
<evidence type="ECO:0000256" key="1">
    <source>
        <dbReference type="ARBA" id="ARBA00010638"/>
    </source>
</evidence>
<keyword evidence="3 4" id="KW-0067">ATP-binding</keyword>
<dbReference type="GO" id="GO:0035999">
    <property type="term" value="P:tetrahydrofolate interconversion"/>
    <property type="evidence" value="ECO:0007669"/>
    <property type="project" value="TreeGrafter"/>
</dbReference>
<dbReference type="InterPro" id="IPR002698">
    <property type="entry name" value="FTHF_cligase"/>
</dbReference>
<keyword evidence="2 4" id="KW-0547">Nucleotide-binding</keyword>
<evidence type="ECO:0000256" key="3">
    <source>
        <dbReference type="ARBA" id="ARBA00022840"/>
    </source>
</evidence>
<dbReference type="EMBL" id="CP049811">
    <property type="protein sequence ID" value="QIK39788.1"/>
    <property type="molecule type" value="Genomic_DNA"/>
</dbReference>
<dbReference type="KEGG" id="mon:G8E03_02805"/>
<dbReference type="PANTHER" id="PTHR23407:SF1">
    <property type="entry name" value="5-FORMYLTETRAHYDROFOLATE CYCLO-LIGASE"/>
    <property type="match status" value="1"/>
</dbReference>
<comment type="cofactor">
    <cofactor evidence="4">
        <name>Mg(2+)</name>
        <dbReference type="ChEBI" id="CHEBI:18420"/>
    </cofactor>
</comment>
<keyword evidence="4" id="KW-0479">Metal-binding</keyword>
<comment type="similarity">
    <text evidence="1 4">Belongs to the 5-formyltetrahydrofolate cyclo-ligase family.</text>
</comment>
<keyword evidence="4" id="KW-0460">Magnesium</keyword>
<dbReference type="GO" id="GO:0046872">
    <property type="term" value="F:metal ion binding"/>
    <property type="evidence" value="ECO:0007669"/>
    <property type="project" value="UniProtKB-KW"/>
</dbReference>
<dbReference type="Gene3D" id="3.40.50.10420">
    <property type="entry name" value="NagB/RpiA/CoA transferase-like"/>
    <property type="match status" value="1"/>
</dbReference>
<keyword evidence="5" id="KW-0436">Ligase</keyword>
<gene>
    <name evidence="5" type="ORF">G8E03_02805</name>
</gene>
<dbReference type="SUPFAM" id="SSF100950">
    <property type="entry name" value="NagB/RpiA/CoA transferase-like"/>
    <property type="match status" value="1"/>
</dbReference>
<evidence type="ECO:0000313" key="6">
    <source>
        <dbReference type="Proteomes" id="UP000500791"/>
    </source>
</evidence>
<dbReference type="GO" id="GO:0005524">
    <property type="term" value="F:ATP binding"/>
    <property type="evidence" value="ECO:0007669"/>
    <property type="project" value="UniProtKB-KW"/>
</dbReference>
<dbReference type="GO" id="GO:0030272">
    <property type="term" value="F:5-formyltetrahydrofolate cyclo-ligase activity"/>
    <property type="evidence" value="ECO:0007669"/>
    <property type="project" value="UniProtKB-EC"/>
</dbReference>
<dbReference type="RefSeq" id="WP_166188449.1">
    <property type="nucleotide sequence ID" value="NZ_CP049811.1"/>
</dbReference>
<dbReference type="InterPro" id="IPR037171">
    <property type="entry name" value="NagB/RpiA_transferase-like"/>
</dbReference>
<name>A0A6G7VIW9_9RHOB</name>
<reference evidence="5 6" key="1">
    <citation type="submission" date="2020-03" db="EMBL/GenBank/DDBJ databases">
        <title>Complete genome sequence of Monaibacterium sp. ALG8 with diverse plasmids.</title>
        <authorList>
            <person name="Sun C."/>
        </authorList>
    </citation>
    <scope>NUCLEOTIDE SEQUENCE [LARGE SCALE GENOMIC DNA]</scope>
    <source>
        <strain evidence="5 6">ALG8</strain>
    </source>
</reference>
<dbReference type="EC" id="6.3.3.2" evidence="4"/>
<keyword evidence="6" id="KW-1185">Reference proteome</keyword>
<comment type="catalytic activity">
    <reaction evidence="4">
        <text>(6S)-5-formyl-5,6,7,8-tetrahydrofolate + ATP = (6R)-5,10-methenyltetrahydrofolate + ADP + phosphate</text>
        <dbReference type="Rhea" id="RHEA:10488"/>
        <dbReference type="ChEBI" id="CHEBI:30616"/>
        <dbReference type="ChEBI" id="CHEBI:43474"/>
        <dbReference type="ChEBI" id="CHEBI:57455"/>
        <dbReference type="ChEBI" id="CHEBI:57457"/>
        <dbReference type="ChEBI" id="CHEBI:456216"/>
        <dbReference type="EC" id="6.3.3.2"/>
    </reaction>
</comment>
<evidence type="ECO:0000256" key="2">
    <source>
        <dbReference type="ARBA" id="ARBA00022741"/>
    </source>
</evidence>
<proteinExistence type="inferred from homology"/>
<evidence type="ECO:0000313" key="5">
    <source>
        <dbReference type="EMBL" id="QIK39788.1"/>
    </source>
</evidence>
<dbReference type="Pfam" id="PF01812">
    <property type="entry name" value="5-FTHF_cyc-lig"/>
    <property type="match status" value="1"/>
</dbReference>
<organism evidence="5 6">
    <name type="scientific">Pontivivens nitratireducens</name>
    <dbReference type="NCBI Taxonomy" id="2758038"/>
    <lineage>
        <taxon>Bacteria</taxon>
        <taxon>Pseudomonadati</taxon>
        <taxon>Pseudomonadota</taxon>
        <taxon>Alphaproteobacteria</taxon>
        <taxon>Rhodobacterales</taxon>
        <taxon>Paracoccaceae</taxon>
        <taxon>Pontivivens</taxon>
    </lineage>
</organism>